<feature type="domain" description="Tyr recombinase" evidence="6">
    <location>
        <begin position="106"/>
        <end position="285"/>
    </location>
</feature>
<evidence type="ECO:0000259" key="6">
    <source>
        <dbReference type="PROSITE" id="PS51898"/>
    </source>
</evidence>
<dbReference type="PROSITE" id="PS51898">
    <property type="entry name" value="TYR_RECOMBINASE"/>
    <property type="match status" value="1"/>
</dbReference>
<feature type="domain" description="Core-binding (CB)" evidence="7">
    <location>
        <begin position="8"/>
        <end position="89"/>
    </location>
</feature>
<evidence type="ECO:0000313" key="9">
    <source>
        <dbReference type="Proteomes" id="UP001156641"/>
    </source>
</evidence>
<dbReference type="EMBL" id="BSOS01000134">
    <property type="protein sequence ID" value="GLR69091.1"/>
    <property type="molecule type" value="Genomic_DNA"/>
</dbReference>
<keyword evidence="9" id="KW-1185">Reference proteome</keyword>
<accession>A0ABQ6AE99</accession>
<dbReference type="InterPro" id="IPR004107">
    <property type="entry name" value="Integrase_SAM-like_N"/>
</dbReference>
<dbReference type="Pfam" id="PF00589">
    <property type="entry name" value="Phage_integrase"/>
    <property type="match status" value="1"/>
</dbReference>
<dbReference type="PANTHER" id="PTHR30349">
    <property type="entry name" value="PHAGE INTEGRASE-RELATED"/>
    <property type="match status" value="1"/>
</dbReference>
<dbReference type="RefSeq" id="WP_284259961.1">
    <property type="nucleotide sequence ID" value="NZ_BSOS01000134.1"/>
</dbReference>
<evidence type="ECO:0000256" key="2">
    <source>
        <dbReference type="ARBA" id="ARBA00022908"/>
    </source>
</evidence>
<sequence length="302" mass="33914">MTKPVATPSSVDLRQRMIEDMDMRRFSRETRRNYLRDVGRFARFLGRSPDTATAEDIRQFQIAQHDAGMPVPTMNSIVSALRFLFTITLDRPDLARRLVRAKHPRNLPIVLSQNEVARLLDATTSLKHRAALSVAYGAGLRVAEVAALKVSDIDSERMLLRIERGKGGRYRNAMLSNDLLIMLRAWWKAGHQQGVMHKAGWLFPGQQVTKPISTRQLHRVVVEAARVAGITKHVGPHTLRHSFATHLLEDGTDVRVIQVLLGHTKLETTALYTKVATRMVRRVTSPLDKVMALMEAKAAPGP</sequence>
<evidence type="ECO:0000256" key="1">
    <source>
        <dbReference type="ARBA" id="ARBA00008857"/>
    </source>
</evidence>
<organism evidence="8 9">
    <name type="scientific">Acidocella aquatica</name>
    <dbReference type="NCBI Taxonomy" id="1922313"/>
    <lineage>
        <taxon>Bacteria</taxon>
        <taxon>Pseudomonadati</taxon>
        <taxon>Pseudomonadota</taxon>
        <taxon>Alphaproteobacteria</taxon>
        <taxon>Acetobacterales</taxon>
        <taxon>Acidocellaceae</taxon>
        <taxon>Acidocella</taxon>
    </lineage>
</organism>
<evidence type="ECO:0000256" key="3">
    <source>
        <dbReference type="ARBA" id="ARBA00023125"/>
    </source>
</evidence>
<evidence type="ECO:0000313" key="8">
    <source>
        <dbReference type="EMBL" id="GLR69091.1"/>
    </source>
</evidence>
<evidence type="ECO:0000259" key="7">
    <source>
        <dbReference type="PROSITE" id="PS51900"/>
    </source>
</evidence>
<dbReference type="InterPro" id="IPR010998">
    <property type="entry name" value="Integrase_recombinase_N"/>
</dbReference>
<dbReference type="Pfam" id="PF13495">
    <property type="entry name" value="Phage_int_SAM_4"/>
    <property type="match status" value="1"/>
</dbReference>
<comment type="similarity">
    <text evidence="1">Belongs to the 'phage' integrase family.</text>
</comment>
<keyword evidence="2" id="KW-0229">DNA integration</keyword>
<dbReference type="Gene3D" id="1.10.150.130">
    <property type="match status" value="1"/>
</dbReference>
<dbReference type="SUPFAM" id="SSF56349">
    <property type="entry name" value="DNA breaking-rejoining enzymes"/>
    <property type="match status" value="1"/>
</dbReference>
<keyword evidence="4" id="KW-0233">DNA recombination</keyword>
<keyword evidence="3 5" id="KW-0238">DNA-binding</keyword>
<dbReference type="PROSITE" id="PS51900">
    <property type="entry name" value="CB"/>
    <property type="match status" value="1"/>
</dbReference>
<protein>
    <submittedName>
        <fullName evidence="8">Integrase</fullName>
    </submittedName>
</protein>
<gene>
    <name evidence="8" type="ORF">GCM10010909_37800</name>
</gene>
<comment type="caution">
    <text evidence="8">The sequence shown here is derived from an EMBL/GenBank/DDBJ whole genome shotgun (WGS) entry which is preliminary data.</text>
</comment>
<dbReference type="InterPro" id="IPR013762">
    <property type="entry name" value="Integrase-like_cat_sf"/>
</dbReference>
<dbReference type="InterPro" id="IPR011010">
    <property type="entry name" value="DNA_brk_join_enz"/>
</dbReference>
<name>A0ABQ6AE99_9PROT</name>
<evidence type="ECO:0000256" key="4">
    <source>
        <dbReference type="ARBA" id="ARBA00023172"/>
    </source>
</evidence>
<dbReference type="InterPro" id="IPR050090">
    <property type="entry name" value="Tyrosine_recombinase_XerCD"/>
</dbReference>
<evidence type="ECO:0000256" key="5">
    <source>
        <dbReference type="PROSITE-ProRule" id="PRU01248"/>
    </source>
</evidence>
<dbReference type="PANTHER" id="PTHR30349:SF64">
    <property type="entry name" value="PROPHAGE INTEGRASE INTD-RELATED"/>
    <property type="match status" value="1"/>
</dbReference>
<dbReference type="InterPro" id="IPR044068">
    <property type="entry name" value="CB"/>
</dbReference>
<reference evidence="9" key="1">
    <citation type="journal article" date="2019" name="Int. J. Syst. Evol. Microbiol.">
        <title>The Global Catalogue of Microorganisms (GCM) 10K type strain sequencing project: providing services to taxonomists for standard genome sequencing and annotation.</title>
        <authorList>
            <consortium name="The Broad Institute Genomics Platform"/>
            <consortium name="The Broad Institute Genome Sequencing Center for Infectious Disease"/>
            <person name="Wu L."/>
            <person name="Ma J."/>
        </authorList>
    </citation>
    <scope>NUCLEOTIDE SEQUENCE [LARGE SCALE GENOMIC DNA]</scope>
    <source>
        <strain evidence="9">NBRC 112502</strain>
    </source>
</reference>
<dbReference type="Proteomes" id="UP001156641">
    <property type="component" value="Unassembled WGS sequence"/>
</dbReference>
<dbReference type="InterPro" id="IPR002104">
    <property type="entry name" value="Integrase_catalytic"/>
</dbReference>
<proteinExistence type="inferred from homology"/>
<dbReference type="Gene3D" id="1.10.443.10">
    <property type="entry name" value="Intergrase catalytic core"/>
    <property type="match status" value="1"/>
</dbReference>